<dbReference type="Pfam" id="PF00083">
    <property type="entry name" value="Sugar_tr"/>
    <property type="match status" value="1"/>
</dbReference>
<sequence length="171" mass="18248">MGLKPYLGLRGNSLLRAAVALVVFPIFTCYGYNMSVAGGLLTLPAFNKQFSRMDTFNTEEDLKAENSTVQGTVIALYTVGGIFGALSCAHLGDRLGRKKFIFWASFFCMIGCILMATSFNFAQFIVARLVLGAGIGGYTAIVPVWQSAISPTHKRGSNFVAGGVLSASESP</sequence>
<evidence type="ECO:0000259" key="7">
    <source>
        <dbReference type="PROSITE" id="PS50850"/>
    </source>
</evidence>
<feature type="transmembrane region" description="Helical" evidence="6">
    <location>
        <begin position="125"/>
        <end position="145"/>
    </location>
</feature>
<keyword evidence="4 6" id="KW-1133">Transmembrane helix</keyword>
<evidence type="ECO:0000256" key="1">
    <source>
        <dbReference type="ARBA" id="ARBA00004141"/>
    </source>
</evidence>
<dbReference type="PROSITE" id="PS50850">
    <property type="entry name" value="MFS"/>
    <property type="match status" value="1"/>
</dbReference>
<dbReference type="SUPFAM" id="SSF103473">
    <property type="entry name" value="MFS general substrate transporter"/>
    <property type="match status" value="1"/>
</dbReference>
<evidence type="ECO:0000256" key="3">
    <source>
        <dbReference type="ARBA" id="ARBA00022692"/>
    </source>
</evidence>
<feature type="domain" description="Major facilitator superfamily (MFS) profile" evidence="7">
    <location>
        <begin position="19"/>
        <end position="171"/>
    </location>
</feature>
<evidence type="ECO:0000256" key="6">
    <source>
        <dbReference type="SAM" id="Phobius"/>
    </source>
</evidence>
<evidence type="ECO:0000256" key="5">
    <source>
        <dbReference type="ARBA" id="ARBA00023136"/>
    </source>
</evidence>
<keyword evidence="3 6" id="KW-0812">Transmembrane</keyword>
<evidence type="ECO:0000313" key="9">
    <source>
        <dbReference type="Proteomes" id="UP000191672"/>
    </source>
</evidence>
<keyword evidence="9" id="KW-1185">Reference proteome</keyword>
<dbReference type="InterPro" id="IPR020846">
    <property type="entry name" value="MFS_dom"/>
</dbReference>
<dbReference type="AlphaFoldDB" id="A0A1V6PPZ7"/>
<comment type="caution">
    <text evidence="8">The sequence shown here is derived from an EMBL/GenBank/DDBJ whole genome shotgun (WGS) entry which is preliminary data.</text>
</comment>
<comment type="subcellular location">
    <subcellularLocation>
        <location evidence="1">Membrane</location>
        <topology evidence="1">Multi-pass membrane protein</topology>
    </subcellularLocation>
</comment>
<keyword evidence="5 6" id="KW-0472">Membrane</keyword>
<evidence type="ECO:0000313" key="8">
    <source>
        <dbReference type="EMBL" id="OQD79079.1"/>
    </source>
</evidence>
<dbReference type="GO" id="GO:0016020">
    <property type="term" value="C:membrane"/>
    <property type="evidence" value="ECO:0007669"/>
    <property type="project" value="UniProtKB-SubCell"/>
</dbReference>
<feature type="transmembrane region" description="Helical" evidence="6">
    <location>
        <begin position="100"/>
        <end position="119"/>
    </location>
</feature>
<dbReference type="GO" id="GO:0005351">
    <property type="term" value="F:carbohydrate:proton symporter activity"/>
    <property type="evidence" value="ECO:0007669"/>
    <property type="project" value="TreeGrafter"/>
</dbReference>
<dbReference type="InterPro" id="IPR050360">
    <property type="entry name" value="MFS_Sugar_Transporters"/>
</dbReference>
<comment type="similarity">
    <text evidence="2">Belongs to the major facilitator superfamily. Sugar transporter (TC 2.A.1.1) family.</text>
</comment>
<dbReference type="PANTHER" id="PTHR48022:SF45">
    <property type="entry name" value="MAJOR FACILITATOR SUPERFAMILY (MFS) PROFILE DOMAIN-CONTAINING PROTEIN-RELATED"/>
    <property type="match status" value="1"/>
</dbReference>
<protein>
    <recommendedName>
        <fullName evidence="7">Major facilitator superfamily (MFS) profile domain-containing protein</fullName>
    </recommendedName>
</protein>
<reference evidence="9" key="1">
    <citation type="journal article" date="2017" name="Nat. Microbiol.">
        <title>Global analysis of biosynthetic gene clusters reveals vast potential of secondary metabolite production in Penicillium species.</title>
        <authorList>
            <person name="Nielsen J.C."/>
            <person name="Grijseels S."/>
            <person name="Prigent S."/>
            <person name="Ji B."/>
            <person name="Dainat J."/>
            <person name="Nielsen K.F."/>
            <person name="Frisvad J.C."/>
            <person name="Workman M."/>
            <person name="Nielsen J."/>
        </authorList>
    </citation>
    <scope>NUCLEOTIDE SEQUENCE [LARGE SCALE GENOMIC DNA]</scope>
    <source>
        <strain evidence="9">IBT 31811</strain>
    </source>
</reference>
<dbReference type="InterPro" id="IPR036259">
    <property type="entry name" value="MFS_trans_sf"/>
</dbReference>
<name>A0A1V6PPZ7_9EURO</name>
<accession>A0A1V6PPZ7</accession>
<organism evidence="8 9">
    <name type="scientific">Penicillium antarcticum</name>
    <dbReference type="NCBI Taxonomy" id="416450"/>
    <lineage>
        <taxon>Eukaryota</taxon>
        <taxon>Fungi</taxon>
        <taxon>Dikarya</taxon>
        <taxon>Ascomycota</taxon>
        <taxon>Pezizomycotina</taxon>
        <taxon>Eurotiomycetes</taxon>
        <taxon>Eurotiomycetidae</taxon>
        <taxon>Eurotiales</taxon>
        <taxon>Aspergillaceae</taxon>
        <taxon>Penicillium</taxon>
    </lineage>
</organism>
<dbReference type="EMBL" id="MDYN01000063">
    <property type="protein sequence ID" value="OQD79079.1"/>
    <property type="molecule type" value="Genomic_DNA"/>
</dbReference>
<gene>
    <name evidence="8" type="ORF">PENANT_c063G04326</name>
</gene>
<evidence type="ECO:0000256" key="4">
    <source>
        <dbReference type="ARBA" id="ARBA00022989"/>
    </source>
</evidence>
<dbReference type="Gene3D" id="1.20.1250.20">
    <property type="entry name" value="MFS general substrate transporter like domains"/>
    <property type="match status" value="1"/>
</dbReference>
<dbReference type="Proteomes" id="UP000191672">
    <property type="component" value="Unassembled WGS sequence"/>
</dbReference>
<evidence type="ECO:0000256" key="2">
    <source>
        <dbReference type="ARBA" id="ARBA00010992"/>
    </source>
</evidence>
<dbReference type="InterPro" id="IPR005828">
    <property type="entry name" value="MFS_sugar_transport-like"/>
</dbReference>
<feature type="transmembrane region" description="Helical" evidence="6">
    <location>
        <begin position="69"/>
        <end position="88"/>
    </location>
</feature>
<feature type="transmembrane region" description="Helical" evidence="6">
    <location>
        <begin position="14"/>
        <end position="33"/>
    </location>
</feature>
<dbReference type="PANTHER" id="PTHR48022">
    <property type="entry name" value="PLASTIDIC GLUCOSE TRANSPORTER 4"/>
    <property type="match status" value="1"/>
</dbReference>
<proteinExistence type="inferred from homology"/>